<reference evidence="4" key="1">
    <citation type="submission" date="2025-08" db="UniProtKB">
        <authorList>
            <consortium name="RefSeq"/>
        </authorList>
    </citation>
    <scope>IDENTIFICATION</scope>
</reference>
<keyword evidence="1" id="KW-0677">Repeat</keyword>
<evidence type="ECO:0000313" key="3">
    <source>
        <dbReference type="Proteomes" id="UP000694918"/>
    </source>
</evidence>
<dbReference type="RefSeq" id="XP_011042785.1">
    <property type="nucleotide sequence ID" value="XM_011044483.1"/>
</dbReference>
<dbReference type="PROSITE" id="PS51375">
    <property type="entry name" value="PPR"/>
    <property type="match status" value="1"/>
</dbReference>
<dbReference type="KEGG" id="peu:105138419"/>
<dbReference type="InterPro" id="IPR051222">
    <property type="entry name" value="PPR/CCM1_RNA-binding"/>
</dbReference>
<name>A0AAJ6V939_POPEU</name>
<dbReference type="AlphaFoldDB" id="A0AAJ6V939"/>
<dbReference type="InterPro" id="IPR002885">
    <property type="entry name" value="PPR_rpt"/>
</dbReference>
<dbReference type="PANTHER" id="PTHR47942:SF48">
    <property type="entry name" value="OS05G0355200 PROTEIN"/>
    <property type="match status" value="1"/>
</dbReference>
<proteinExistence type="predicted"/>
<evidence type="ECO:0000256" key="2">
    <source>
        <dbReference type="PROSITE-ProRule" id="PRU00708"/>
    </source>
</evidence>
<dbReference type="NCBIfam" id="TIGR00756">
    <property type="entry name" value="PPR"/>
    <property type="match status" value="1"/>
</dbReference>
<evidence type="ECO:0000256" key="1">
    <source>
        <dbReference type="ARBA" id="ARBA00022737"/>
    </source>
</evidence>
<dbReference type="Pfam" id="PF01535">
    <property type="entry name" value="PPR"/>
    <property type="match status" value="1"/>
</dbReference>
<dbReference type="Gene3D" id="1.25.40.10">
    <property type="entry name" value="Tetratricopeptide repeat domain"/>
    <property type="match status" value="1"/>
</dbReference>
<dbReference type="PANTHER" id="PTHR47942">
    <property type="entry name" value="TETRATRICOPEPTIDE REPEAT (TPR)-LIKE SUPERFAMILY PROTEIN-RELATED"/>
    <property type="match status" value="1"/>
</dbReference>
<dbReference type="Pfam" id="PF13041">
    <property type="entry name" value="PPR_2"/>
    <property type="match status" value="1"/>
</dbReference>
<dbReference type="InterPro" id="IPR011990">
    <property type="entry name" value="TPR-like_helical_dom_sf"/>
</dbReference>
<dbReference type="Proteomes" id="UP000694918">
    <property type="component" value="Unplaced"/>
</dbReference>
<protein>
    <submittedName>
        <fullName evidence="4">Pentatricopeptide repeat-containing protein At3g62470, mitochondrial-like</fullName>
    </submittedName>
</protein>
<accession>A0AAJ6V939</accession>
<sequence>MGKSNGSDALRRSYLQWIKDKEDEEKWETSGGEQNLSFAHKYRVGVETINALLDGLGRAKLGKEAQALFVKLEGRFTPNLTTYTVLLSGWCRVKNLMEAGRIWNEMLGEGFKPDIVTHNIMLEGLLMSKKRSGAIKFFEVMKATAAMAGF</sequence>
<feature type="repeat" description="PPR" evidence="2">
    <location>
        <begin position="79"/>
        <end position="113"/>
    </location>
</feature>
<organism evidence="3 4">
    <name type="scientific">Populus euphratica</name>
    <name type="common">Euphrates poplar</name>
    <dbReference type="NCBI Taxonomy" id="75702"/>
    <lineage>
        <taxon>Eukaryota</taxon>
        <taxon>Viridiplantae</taxon>
        <taxon>Streptophyta</taxon>
        <taxon>Embryophyta</taxon>
        <taxon>Tracheophyta</taxon>
        <taxon>Spermatophyta</taxon>
        <taxon>Magnoliopsida</taxon>
        <taxon>eudicotyledons</taxon>
        <taxon>Gunneridae</taxon>
        <taxon>Pentapetalae</taxon>
        <taxon>rosids</taxon>
        <taxon>fabids</taxon>
        <taxon>Malpighiales</taxon>
        <taxon>Salicaceae</taxon>
        <taxon>Saliceae</taxon>
        <taxon>Populus</taxon>
    </lineage>
</organism>
<gene>
    <name evidence="4" type="primary">LOC105138419</name>
</gene>
<evidence type="ECO:0000313" key="4">
    <source>
        <dbReference type="RefSeq" id="XP_011042785.1"/>
    </source>
</evidence>
<dbReference type="GeneID" id="105138419"/>
<keyword evidence="3" id="KW-1185">Reference proteome</keyword>